<dbReference type="RefSeq" id="XP_032812403.1">
    <property type="nucleotide sequence ID" value="XM_032956512.1"/>
</dbReference>
<dbReference type="InterPro" id="IPR050122">
    <property type="entry name" value="RTK"/>
</dbReference>
<dbReference type="InterPro" id="IPR017441">
    <property type="entry name" value="Protein_kinase_ATP_BS"/>
</dbReference>
<dbReference type="FunFam" id="3.30.200.20:FF:000025">
    <property type="entry name" value="Platelet-derived growth factor receptor alpha"/>
    <property type="match status" value="1"/>
</dbReference>
<dbReference type="PANTHER" id="PTHR24416">
    <property type="entry name" value="TYROSINE-PROTEIN KINASE RECEPTOR"/>
    <property type="match status" value="1"/>
</dbReference>
<keyword evidence="3" id="KW-1003">Cell membrane</keyword>
<keyword evidence="29" id="KW-1185">Reference proteome</keyword>
<protein>
    <recommendedName>
        <fullName evidence="2">receptor protein-tyrosine kinase</fullName>
        <ecNumber evidence="2">2.7.10.1</ecNumber>
    </recommendedName>
</protein>
<dbReference type="InterPro" id="IPR000719">
    <property type="entry name" value="Prot_kinase_dom"/>
</dbReference>
<keyword evidence="13 25" id="KW-0472">Membrane</keyword>
<reference evidence="30" key="1">
    <citation type="submission" date="2025-08" db="UniProtKB">
        <authorList>
            <consortium name="RefSeq"/>
        </authorList>
    </citation>
    <scope>IDENTIFICATION</scope>
    <source>
        <tissue evidence="30">Sperm</tissue>
    </source>
</reference>
<evidence type="ECO:0000256" key="18">
    <source>
        <dbReference type="ARBA" id="ARBA00023319"/>
    </source>
</evidence>
<dbReference type="PROSITE" id="PS00109">
    <property type="entry name" value="PROTEIN_KINASE_TYR"/>
    <property type="match status" value="1"/>
</dbReference>
<keyword evidence="26" id="KW-0732">Signal</keyword>
<keyword evidence="16 24" id="KW-0675">Receptor</keyword>
<comment type="catalytic activity">
    <reaction evidence="19">
        <text>L-tyrosyl-[protein] + ATP = O-phospho-L-tyrosyl-[protein] + ADP + H(+)</text>
        <dbReference type="Rhea" id="RHEA:10596"/>
        <dbReference type="Rhea" id="RHEA-COMP:10136"/>
        <dbReference type="Rhea" id="RHEA-COMP:20101"/>
        <dbReference type="ChEBI" id="CHEBI:15378"/>
        <dbReference type="ChEBI" id="CHEBI:30616"/>
        <dbReference type="ChEBI" id="CHEBI:46858"/>
        <dbReference type="ChEBI" id="CHEBI:61978"/>
        <dbReference type="ChEBI" id="CHEBI:456216"/>
        <dbReference type="EC" id="2.7.10.1"/>
    </reaction>
</comment>
<evidence type="ECO:0000256" key="4">
    <source>
        <dbReference type="ARBA" id="ARBA00022553"/>
    </source>
</evidence>
<evidence type="ECO:0000259" key="27">
    <source>
        <dbReference type="PROSITE" id="PS50011"/>
    </source>
</evidence>
<dbReference type="GO" id="GO:0019838">
    <property type="term" value="F:growth factor binding"/>
    <property type="evidence" value="ECO:0007669"/>
    <property type="project" value="TreeGrafter"/>
</dbReference>
<feature type="binding site" evidence="22">
    <location>
        <position position="380"/>
    </location>
    <ligand>
        <name>Mg(2+)</name>
        <dbReference type="ChEBI" id="CHEBI:18420"/>
    </ligand>
</feature>
<comment type="subcellular location">
    <subcellularLocation>
        <location evidence="1">Cell membrane</location>
        <topology evidence="1">Single-pass type I membrane protein</topology>
    </subcellularLocation>
    <subcellularLocation>
        <location evidence="24">Membrane</location>
        <topology evidence="24">Single-pass type I membrane protein</topology>
    </subcellularLocation>
</comment>
<evidence type="ECO:0000256" key="9">
    <source>
        <dbReference type="ARBA" id="ARBA00022777"/>
    </source>
</evidence>
<evidence type="ECO:0000256" key="6">
    <source>
        <dbReference type="ARBA" id="ARBA00022692"/>
    </source>
</evidence>
<evidence type="ECO:0000256" key="17">
    <source>
        <dbReference type="ARBA" id="ARBA00023180"/>
    </source>
</evidence>
<keyword evidence="17" id="KW-0325">Glycoprotein</keyword>
<evidence type="ECO:0000256" key="22">
    <source>
        <dbReference type="PIRSR" id="PIRSR000615-3"/>
    </source>
</evidence>
<feature type="domain" description="Ig-like" evidence="28">
    <location>
        <begin position="133"/>
        <end position="195"/>
    </location>
</feature>
<evidence type="ECO:0000256" key="7">
    <source>
        <dbReference type="ARBA" id="ARBA00022737"/>
    </source>
</evidence>
<keyword evidence="9" id="KW-0418">Kinase</keyword>
<proteinExistence type="inferred from homology"/>
<dbReference type="PANTHER" id="PTHR24416:SF600">
    <property type="entry name" value="PDGF- AND VEGF-RECEPTOR RELATED, ISOFORM J"/>
    <property type="match status" value="1"/>
</dbReference>
<evidence type="ECO:0000256" key="8">
    <source>
        <dbReference type="ARBA" id="ARBA00022741"/>
    </source>
</evidence>
<feature type="chain" id="PRO_5042561257" description="receptor protein-tyrosine kinase" evidence="26">
    <location>
        <begin position="21"/>
        <end position="758"/>
    </location>
</feature>
<keyword evidence="6 24" id="KW-0812">Transmembrane</keyword>
<keyword evidence="5" id="KW-0808">Transferase</keyword>
<evidence type="ECO:0000259" key="28">
    <source>
        <dbReference type="PROSITE" id="PS50835"/>
    </source>
</evidence>
<keyword evidence="12 25" id="KW-1133">Transmembrane helix</keyword>
<keyword evidence="4" id="KW-0597">Phosphoprotein</keyword>
<dbReference type="Proteomes" id="UP001318040">
    <property type="component" value="Chromosome 18"/>
</dbReference>
<evidence type="ECO:0000256" key="14">
    <source>
        <dbReference type="ARBA" id="ARBA00023137"/>
    </source>
</evidence>
<evidence type="ECO:0000256" key="2">
    <source>
        <dbReference type="ARBA" id="ARBA00011902"/>
    </source>
</evidence>
<dbReference type="GO" id="GO:0005886">
    <property type="term" value="C:plasma membrane"/>
    <property type="evidence" value="ECO:0007669"/>
    <property type="project" value="UniProtKB-SubCell"/>
</dbReference>
<feature type="active site" description="Proton acceptor" evidence="20">
    <location>
        <position position="610"/>
    </location>
</feature>
<name>A0AAJ7T941_PETMA</name>
<dbReference type="PROSITE" id="PS00107">
    <property type="entry name" value="PROTEIN_KINASE_ATP"/>
    <property type="match status" value="1"/>
</dbReference>
<evidence type="ECO:0000256" key="5">
    <source>
        <dbReference type="ARBA" id="ARBA00022679"/>
    </source>
</evidence>
<keyword evidence="14" id="KW-0829">Tyrosine-protein kinase</keyword>
<evidence type="ECO:0000256" key="13">
    <source>
        <dbReference type="ARBA" id="ARBA00023136"/>
    </source>
</evidence>
<evidence type="ECO:0000256" key="26">
    <source>
        <dbReference type="SAM" id="SignalP"/>
    </source>
</evidence>
<dbReference type="PIRSF" id="PIRSF000615">
    <property type="entry name" value="TyrPK_CSF1-R"/>
    <property type="match status" value="1"/>
</dbReference>
<dbReference type="Gene3D" id="1.10.510.10">
    <property type="entry name" value="Transferase(Phosphotransferase) domain 1"/>
    <property type="match status" value="1"/>
</dbReference>
<dbReference type="SUPFAM" id="SSF56112">
    <property type="entry name" value="Protein kinase-like (PK-like)"/>
    <property type="match status" value="1"/>
</dbReference>
<dbReference type="SUPFAM" id="SSF48726">
    <property type="entry name" value="Immunoglobulin"/>
    <property type="match status" value="2"/>
</dbReference>
<evidence type="ECO:0000256" key="3">
    <source>
        <dbReference type="ARBA" id="ARBA00022475"/>
    </source>
</evidence>
<keyword evidence="18 24" id="KW-0393">Immunoglobulin domain</keyword>
<sequence>MTAVPGYSFVLLLCAGLCSAKFMHREITTVYGNERKSVTIPCISPDNGMEQSHLVRIFSDTEPNRSPNFPYSMNADEGARIENLSMDMEGKYMCIGFLGKKKVESQIFELIVEKVDHFHNVKLNASWVMLKRGDMFSVLCEVNSVRPSRPLKWTASSTNVSYGMKQFNSVDNGYYRTECLYITSVHPDDAGSYTCYSVIRMEGRKYNYKNATVELVVVDDGFINVTKQSSDTHKILKEGDSTTLEVEMVAYPPITHWAWYHGEELVNETEHTEKSSVDDRHRYKFELNLLRVKANENGEYSFFAQNADRNISVPFWISVTSQIIRPKTVHVTDTSSITAVIAVTCVLLVGFIVLLYKYKTRPRYEIRWKMIEAVNNGNSYIYIDPTQLPYDDKWEFPRNKLVFGKLLGSGAFGKVVKAAAHGLLNEDTSTNVAVKMLKPGAHSSEKEALMSELKIMSHLGHHLNIVNLLGACTVEGPTLVITEYCCFGDLLNFLQKKKSDFSLEIVKNKLSNYSNMQSIKNFLNLRETKAESNDYCQMNASMAQVDFPERAGAMMDYVECKSLDDGKNALLAEMEEADNLPLDLQDLLSFALHVAKGMAFLSSKNCIHRDLAARNVLITSGRVAKICDFGLARDIDNDSNYVIRGNARLPVKWMSPESIFHCLYTGQSDVWSYGILLWEIFSLGETPYSGIRVDSSFYQMIQEGYRLPPPRFNTTDMYELMLACWNAEPVERPTFDQLVDLIERQWSYRHSCKEETLQ</sequence>
<dbReference type="GO" id="GO:0004714">
    <property type="term" value="F:transmembrane receptor protein tyrosine kinase activity"/>
    <property type="evidence" value="ECO:0007669"/>
    <property type="project" value="UniProtKB-EC"/>
</dbReference>
<dbReference type="InterPro" id="IPR001824">
    <property type="entry name" value="Tyr_kinase_rcpt_3_CS"/>
</dbReference>
<organism evidence="29 30">
    <name type="scientific">Petromyzon marinus</name>
    <name type="common">Sea lamprey</name>
    <dbReference type="NCBI Taxonomy" id="7757"/>
    <lineage>
        <taxon>Eukaryota</taxon>
        <taxon>Metazoa</taxon>
        <taxon>Chordata</taxon>
        <taxon>Craniata</taxon>
        <taxon>Vertebrata</taxon>
        <taxon>Cyclostomata</taxon>
        <taxon>Hyperoartia</taxon>
        <taxon>Petromyzontiformes</taxon>
        <taxon>Petromyzontidae</taxon>
        <taxon>Petromyzon</taxon>
    </lineage>
</organism>
<keyword evidence="7" id="KW-0677">Repeat</keyword>
<dbReference type="InterPro" id="IPR036179">
    <property type="entry name" value="Ig-like_dom_sf"/>
</dbReference>
<feature type="transmembrane region" description="Helical" evidence="25">
    <location>
        <begin position="337"/>
        <end position="356"/>
    </location>
</feature>
<dbReference type="AlphaFoldDB" id="A0AAJ7T941"/>
<dbReference type="InterPro" id="IPR013783">
    <property type="entry name" value="Ig-like_fold"/>
</dbReference>
<dbReference type="InterPro" id="IPR011009">
    <property type="entry name" value="Kinase-like_dom_sf"/>
</dbReference>
<dbReference type="InterPro" id="IPR008266">
    <property type="entry name" value="Tyr_kinase_AS"/>
</dbReference>
<dbReference type="SMART" id="SM00219">
    <property type="entry name" value="TyrKc"/>
    <property type="match status" value="1"/>
</dbReference>
<gene>
    <name evidence="30" type="primary">LOC116943571</name>
</gene>
<feature type="signal peptide" evidence="26">
    <location>
        <begin position="1"/>
        <end position="20"/>
    </location>
</feature>
<feature type="binding site" evidence="21 23">
    <location>
        <position position="435"/>
    </location>
    <ligand>
        <name>ATP</name>
        <dbReference type="ChEBI" id="CHEBI:30616"/>
    </ligand>
</feature>
<dbReference type="PROSITE" id="PS00240">
    <property type="entry name" value="RECEPTOR_TYR_KIN_III"/>
    <property type="match status" value="1"/>
</dbReference>
<keyword evidence="22" id="KW-0479">Metal-binding</keyword>
<evidence type="ECO:0000256" key="16">
    <source>
        <dbReference type="ARBA" id="ARBA00023170"/>
    </source>
</evidence>
<keyword evidence="8 21" id="KW-0547">Nucleotide-binding</keyword>
<evidence type="ECO:0000256" key="21">
    <source>
        <dbReference type="PIRSR" id="PIRSR000615-2"/>
    </source>
</evidence>
<dbReference type="InterPro" id="IPR001245">
    <property type="entry name" value="Ser-Thr/Tyr_kinase_cat_dom"/>
</dbReference>
<evidence type="ECO:0000313" key="30">
    <source>
        <dbReference type="RefSeq" id="XP_032812403.1"/>
    </source>
</evidence>
<comment type="similarity">
    <text evidence="24">Belongs to the protein kinase superfamily. Tyr protein kinase family. CSF-1/PDGF receptor subfamily.</text>
</comment>
<feature type="binding site" evidence="22">
    <location>
        <position position="628"/>
    </location>
    <ligand>
        <name>Mg(2+)</name>
        <dbReference type="ChEBI" id="CHEBI:18420"/>
    </ligand>
</feature>
<evidence type="ECO:0000256" key="24">
    <source>
        <dbReference type="RuleBase" id="RU000311"/>
    </source>
</evidence>
<dbReference type="InterPro" id="IPR007110">
    <property type="entry name" value="Ig-like_dom"/>
</dbReference>
<dbReference type="PROSITE" id="PS50835">
    <property type="entry name" value="IG_LIKE"/>
    <property type="match status" value="1"/>
</dbReference>
<evidence type="ECO:0000256" key="11">
    <source>
        <dbReference type="ARBA" id="ARBA00022843"/>
    </source>
</evidence>
<dbReference type="GO" id="GO:0005524">
    <property type="term" value="F:ATP binding"/>
    <property type="evidence" value="ECO:0007669"/>
    <property type="project" value="UniProtKB-UniRule"/>
</dbReference>
<accession>A0AAJ7T941</accession>
<dbReference type="InterPro" id="IPR003599">
    <property type="entry name" value="Ig_sub"/>
</dbReference>
<evidence type="ECO:0000256" key="15">
    <source>
        <dbReference type="ARBA" id="ARBA00023157"/>
    </source>
</evidence>
<evidence type="ECO:0000256" key="23">
    <source>
        <dbReference type="PROSITE-ProRule" id="PRU10141"/>
    </source>
</evidence>
<evidence type="ECO:0000256" key="20">
    <source>
        <dbReference type="PIRSR" id="PIRSR000615-1"/>
    </source>
</evidence>
<evidence type="ECO:0000256" key="12">
    <source>
        <dbReference type="ARBA" id="ARBA00022989"/>
    </source>
</evidence>
<feature type="binding site" evidence="21">
    <location>
        <position position="614"/>
    </location>
    <ligand>
        <name>ATP</name>
        <dbReference type="ChEBI" id="CHEBI:30616"/>
    </ligand>
</feature>
<dbReference type="FunFam" id="1.10.510.10:FF:000140">
    <property type="entry name" value="Platelet-derived growth factor receptor beta"/>
    <property type="match status" value="1"/>
</dbReference>
<dbReference type="KEGG" id="pmrn:116943571"/>
<feature type="domain" description="Protein kinase" evidence="27">
    <location>
        <begin position="401"/>
        <end position="747"/>
    </location>
</feature>
<dbReference type="GO" id="GO:0007169">
    <property type="term" value="P:cell surface receptor protein tyrosine kinase signaling pathway"/>
    <property type="evidence" value="ECO:0007669"/>
    <property type="project" value="InterPro"/>
</dbReference>
<feature type="binding site" evidence="21">
    <location>
        <begin position="483"/>
        <end position="489"/>
    </location>
    <ligand>
        <name>ATP</name>
        <dbReference type="ChEBI" id="CHEBI:30616"/>
    </ligand>
</feature>
<evidence type="ECO:0000256" key="25">
    <source>
        <dbReference type="SAM" id="Phobius"/>
    </source>
</evidence>
<dbReference type="PROSITE" id="PS50011">
    <property type="entry name" value="PROTEIN_KINASE_DOM"/>
    <property type="match status" value="1"/>
</dbReference>
<dbReference type="InterPro" id="IPR020635">
    <property type="entry name" value="Tyr_kinase_cat_dom"/>
</dbReference>
<dbReference type="GO" id="GO:0046872">
    <property type="term" value="F:metal ion binding"/>
    <property type="evidence" value="ECO:0007669"/>
    <property type="project" value="UniProtKB-KW"/>
</dbReference>
<evidence type="ECO:0000256" key="1">
    <source>
        <dbReference type="ARBA" id="ARBA00004251"/>
    </source>
</evidence>
<dbReference type="SMART" id="SM00409">
    <property type="entry name" value="IG"/>
    <property type="match status" value="3"/>
</dbReference>
<evidence type="ECO:0000256" key="19">
    <source>
        <dbReference type="ARBA" id="ARBA00051243"/>
    </source>
</evidence>
<keyword evidence="15" id="KW-1015">Disulfide bond</keyword>
<dbReference type="Gene3D" id="2.60.40.10">
    <property type="entry name" value="Immunoglobulins"/>
    <property type="match status" value="3"/>
</dbReference>
<dbReference type="GO" id="GO:0043235">
    <property type="term" value="C:receptor complex"/>
    <property type="evidence" value="ECO:0007669"/>
    <property type="project" value="TreeGrafter"/>
</dbReference>
<dbReference type="Gene3D" id="3.30.200.20">
    <property type="entry name" value="Phosphorylase Kinase, domain 1"/>
    <property type="match status" value="1"/>
</dbReference>
<keyword evidence="22" id="KW-0460">Magnesium</keyword>
<dbReference type="EC" id="2.7.10.1" evidence="2"/>
<evidence type="ECO:0000313" key="29">
    <source>
        <dbReference type="Proteomes" id="UP001318040"/>
    </source>
</evidence>
<evidence type="ECO:0000256" key="10">
    <source>
        <dbReference type="ARBA" id="ARBA00022840"/>
    </source>
</evidence>
<keyword evidence="11" id="KW-0832">Ubl conjugation</keyword>
<feature type="binding site" evidence="21">
    <location>
        <begin position="408"/>
        <end position="415"/>
    </location>
    <ligand>
        <name>ATP</name>
        <dbReference type="ChEBI" id="CHEBI:30616"/>
    </ligand>
</feature>
<keyword evidence="10 21" id="KW-0067">ATP-binding</keyword>
<feature type="binding site" evidence="22">
    <location>
        <position position="615"/>
    </location>
    <ligand>
        <name>Mg(2+)</name>
        <dbReference type="ChEBI" id="CHEBI:18420"/>
    </ligand>
</feature>
<dbReference type="Pfam" id="PF07714">
    <property type="entry name" value="PK_Tyr_Ser-Thr"/>
    <property type="match status" value="1"/>
</dbReference>